<proteinExistence type="predicted"/>
<dbReference type="AlphaFoldDB" id="A0AAW0AVH9"/>
<dbReference type="EMBL" id="JAWWNJ010000049">
    <property type="protein sequence ID" value="KAK7016913.1"/>
    <property type="molecule type" value="Genomic_DNA"/>
</dbReference>
<evidence type="ECO:0000313" key="2">
    <source>
        <dbReference type="Proteomes" id="UP001362999"/>
    </source>
</evidence>
<feature type="non-terminal residue" evidence="1">
    <location>
        <position position="77"/>
    </location>
</feature>
<reference evidence="1 2" key="1">
    <citation type="journal article" date="2024" name="J Genomics">
        <title>Draft genome sequencing and assembly of Favolaschia claudopus CIRM-BRFM 2984 isolated from oak limbs.</title>
        <authorList>
            <person name="Navarro D."/>
            <person name="Drula E."/>
            <person name="Chaduli D."/>
            <person name="Cazenave R."/>
            <person name="Ahrendt S."/>
            <person name="Wang J."/>
            <person name="Lipzen A."/>
            <person name="Daum C."/>
            <person name="Barry K."/>
            <person name="Grigoriev I.V."/>
            <person name="Favel A."/>
            <person name="Rosso M.N."/>
            <person name="Martin F."/>
        </authorList>
    </citation>
    <scope>NUCLEOTIDE SEQUENCE [LARGE SCALE GENOMIC DNA]</scope>
    <source>
        <strain evidence="1 2">CIRM-BRFM 2984</strain>
    </source>
</reference>
<gene>
    <name evidence="1" type="ORF">R3P38DRAFT_2988351</name>
</gene>
<evidence type="ECO:0000313" key="1">
    <source>
        <dbReference type="EMBL" id="KAK7016913.1"/>
    </source>
</evidence>
<dbReference type="Proteomes" id="UP001362999">
    <property type="component" value="Unassembled WGS sequence"/>
</dbReference>
<organism evidence="1 2">
    <name type="scientific">Favolaschia claudopus</name>
    <dbReference type="NCBI Taxonomy" id="2862362"/>
    <lineage>
        <taxon>Eukaryota</taxon>
        <taxon>Fungi</taxon>
        <taxon>Dikarya</taxon>
        <taxon>Basidiomycota</taxon>
        <taxon>Agaricomycotina</taxon>
        <taxon>Agaricomycetes</taxon>
        <taxon>Agaricomycetidae</taxon>
        <taxon>Agaricales</taxon>
        <taxon>Marasmiineae</taxon>
        <taxon>Mycenaceae</taxon>
        <taxon>Favolaschia</taxon>
    </lineage>
</organism>
<protein>
    <recommendedName>
        <fullName evidence="3">Secreted protein</fullName>
    </recommendedName>
</protein>
<comment type="caution">
    <text evidence="1">The sequence shown here is derived from an EMBL/GenBank/DDBJ whole genome shotgun (WGS) entry which is preliminary data.</text>
</comment>
<accession>A0AAW0AVH9</accession>
<keyword evidence="2" id="KW-1185">Reference proteome</keyword>
<name>A0AAW0AVH9_9AGAR</name>
<evidence type="ECO:0008006" key="3">
    <source>
        <dbReference type="Google" id="ProtNLM"/>
    </source>
</evidence>
<sequence length="77" mass="8280">MTASFFWQALRLIGTCCRRWDIPGAALFPIVCLSSSTVIHAQLMYPVYTLLLPSALGGKICGDCGFACLDSPPRLGS</sequence>